<dbReference type="Proteomes" id="UP001207528">
    <property type="component" value="Unassembled WGS sequence"/>
</dbReference>
<dbReference type="Proteomes" id="UP000069773">
    <property type="component" value="Unassembled WGS sequence"/>
</dbReference>
<keyword evidence="1" id="KW-0472">Membrane</keyword>
<accession>A0AAW5SK78</accession>
<gene>
    <name evidence="3" type="ORF">H7I77_09775</name>
    <name evidence="2" type="ORF">RMCN_0855</name>
</gene>
<dbReference type="EMBL" id="BCTA01000013">
    <property type="protein sequence ID" value="GAT07722.1"/>
    <property type="molecule type" value="Genomic_DNA"/>
</dbReference>
<protein>
    <submittedName>
        <fullName evidence="3">Uncharacterized protein</fullName>
    </submittedName>
</protein>
<sequence>MNTRSAWLCERDVAQRSGLPGPLVADLLPRLPTPIDVDYTDTAQVYDEDSAYRARLAVHMLHNGIRLRFIRLAVREPMTLAELKRACQQWATMPTKAHQPVQPLGALPRWALWHVTVLVVAVLLCAAATITIGSIPPLKP</sequence>
<dbReference type="RefSeq" id="WP_067387545.1">
    <property type="nucleotide sequence ID" value="NZ_BCTA01000013.1"/>
</dbReference>
<evidence type="ECO:0000313" key="4">
    <source>
        <dbReference type="Proteomes" id="UP000069773"/>
    </source>
</evidence>
<reference evidence="3" key="2">
    <citation type="submission" date="2020-07" db="EMBL/GenBank/DDBJ databases">
        <authorList>
            <person name="Pettersson B.M.F."/>
            <person name="Behra P.R.K."/>
            <person name="Ramesh M."/>
            <person name="Das S."/>
            <person name="Dasgupta S."/>
            <person name="Kirsebom L.A."/>
        </authorList>
    </citation>
    <scope>NUCLEOTIDE SEQUENCE</scope>
    <source>
        <strain evidence="3">DSM 44203</strain>
    </source>
</reference>
<reference evidence="3" key="3">
    <citation type="journal article" date="2022" name="BMC Genomics">
        <title>Comparative genome analysis of mycobacteria focusing on tRNA and non-coding RNA.</title>
        <authorList>
            <person name="Behra P.R.K."/>
            <person name="Pettersson B.M.F."/>
            <person name="Ramesh M."/>
            <person name="Das S."/>
            <person name="Dasgupta S."/>
            <person name="Kirsebom L.A."/>
        </authorList>
    </citation>
    <scope>NUCLEOTIDE SEQUENCE</scope>
    <source>
        <strain evidence="3">DSM 44203</strain>
    </source>
</reference>
<keyword evidence="4" id="KW-1185">Reference proteome</keyword>
<evidence type="ECO:0000313" key="3">
    <source>
        <dbReference type="EMBL" id="MCV7023634.1"/>
    </source>
</evidence>
<evidence type="ECO:0000313" key="5">
    <source>
        <dbReference type="Proteomes" id="UP001207528"/>
    </source>
</evidence>
<keyword evidence="1" id="KW-1133">Transmembrane helix</keyword>
<dbReference type="EMBL" id="JACKTI010000029">
    <property type="protein sequence ID" value="MCV7023634.1"/>
    <property type="molecule type" value="Genomic_DNA"/>
</dbReference>
<evidence type="ECO:0000313" key="2">
    <source>
        <dbReference type="EMBL" id="GAT07722.1"/>
    </source>
</evidence>
<name>A0AAW5SK78_MYCNV</name>
<dbReference type="AlphaFoldDB" id="A0AAW5SK78"/>
<reference evidence="2 4" key="1">
    <citation type="journal article" date="2016" name="Genome Announc.">
        <title>Draft Genome Sequences of Five Rapidly Growing Mycobacterium Species, M. thermoresistibile, M. fortuitum subsp. acetamidolyticum, M. canariasense, M. brisbanense, and M. novocastrense.</title>
        <authorList>
            <person name="Katahira K."/>
            <person name="Ogura Y."/>
            <person name="Gotoh Y."/>
            <person name="Hayashi T."/>
        </authorList>
    </citation>
    <scope>NUCLEOTIDE SEQUENCE [LARGE SCALE GENOMIC DNA]</scope>
    <source>
        <strain evidence="2 4">JCM18114</strain>
    </source>
</reference>
<feature type="transmembrane region" description="Helical" evidence="1">
    <location>
        <begin position="110"/>
        <end position="135"/>
    </location>
</feature>
<proteinExistence type="predicted"/>
<evidence type="ECO:0000256" key="1">
    <source>
        <dbReference type="SAM" id="Phobius"/>
    </source>
</evidence>
<comment type="caution">
    <text evidence="3">The sequence shown here is derived from an EMBL/GenBank/DDBJ whole genome shotgun (WGS) entry which is preliminary data.</text>
</comment>
<organism evidence="3 5">
    <name type="scientific">Mycolicibacterium novocastrense</name>
    <name type="common">Mycobacterium novocastrense</name>
    <dbReference type="NCBI Taxonomy" id="59813"/>
    <lineage>
        <taxon>Bacteria</taxon>
        <taxon>Bacillati</taxon>
        <taxon>Actinomycetota</taxon>
        <taxon>Actinomycetes</taxon>
        <taxon>Mycobacteriales</taxon>
        <taxon>Mycobacteriaceae</taxon>
        <taxon>Mycolicibacterium</taxon>
    </lineage>
</organism>
<keyword evidence="1" id="KW-0812">Transmembrane</keyword>